<dbReference type="Gene3D" id="3.10.129.10">
    <property type="entry name" value="Hotdog Thioesterase"/>
    <property type="match status" value="1"/>
</dbReference>
<reference evidence="4" key="1">
    <citation type="submission" date="2023-10" db="EMBL/GenBank/DDBJ databases">
        <authorList>
            <person name="Noh H."/>
        </authorList>
    </citation>
    <scope>NUCLEOTIDE SEQUENCE</scope>
    <source>
        <strain evidence="4">DUCC4014</strain>
    </source>
</reference>
<evidence type="ECO:0000259" key="3">
    <source>
        <dbReference type="Pfam" id="PF03061"/>
    </source>
</evidence>
<evidence type="ECO:0000313" key="4">
    <source>
        <dbReference type="EMBL" id="WOO78748.1"/>
    </source>
</evidence>
<dbReference type="Pfam" id="PF03061">
    <property type="entry name" value="4HBT"/>
    <property type="match status" value="1"/>
</dbReference>
<dbReference type="InterPro" id="IPR006683">
    <property type="entry name" value="Thioestr_dom"/>
</dbReference>
<dbReference type="Proteomes" id="UP000827549">
    <property type="component" value="Chromosome 2"/>
</dbReference>
<accession>A0AAF1BP17</accession>
<dbReference type="SUPFAM" id="SSF54637">
    <property type="entry name" value="Thioesterase/thiol ester dehydrase-isomerase"/>
    <property type="match status" value="1"/>
</dbReference>
<dbReference type="CDD" id="cd03443">
    <property type="entry name" value="PaaI_thioesterase"/>
    <property type="match status" value="1"/>
</dbReference>
<dbReference type="InterPro" id="IPR029069">
    <property type="entry name" value="HotDog_dom_sf"/>
</dbReference>
<name>A0AAF1BP17_9TREE</name>
<dbReference type="PANTHER" id="PTHR21660">
    <property type="entry name" value="THIOESTERASE SUPERFAMILY MEMBER-RELATED"/>
    <property type="match status" value="1"/>
</dbReference>
<keyword evidence="5" id="KW-1185">Reference proteome</keyword>
<evidence type="ECO:0000256" key="1">
    <source>
        <dbReference type="ARBA" id="ARBA00008324"/>
    </source>
</evidence>
<gene>
    <name evidence="4" type="ORF">LOC62_02G002287</name>
</gene>
<feature type="domain" description="Thioesterase" evidence="3">
    <location>
        <begin position="71"/>
        <end position="154"/>
    </location>
</feature>
<dbReference type="EMBL" id="CP086715">
    <property type="protein sequence ID" value="WOO78748.1"/>
    <property type="molecule type" value="Genomic_DNA"/>
</dbReference>
<dbReference type="GO" id="GO:0047617">
    <property type="term" value="F:fatty acyl-CoA hydrolase activity"/>
    <property type="evidence" value="ECO:0007669"/>
    <property type="project" value="InterPro"/>
</dbReference>
<dbReference type="RefSeq" id="XP_062624780.1">
    <property type="nucleotide sequence ID" value="XM_062768796.1"/>
</dbReference>
<proteinExistence type="inferred from homology"/>
<protein>
    <recommendedName>
        <fullName evidence="3">Thioesterase domain-containing protein</fullName>
    </recommendedName>
</protein>
<sequence length="174" mass="18778">MSQQATAADNEFLQRSIGTRGFGSKANITNKIIFVSHDPVPEINAKGGRTVPTPWKAVYAGKVTADWCNPFGTMHGGCAAWLTDELTCSAVEYLSTPDWWGEPTPGGVSLNIDTTYYYAVPQGANLRIVVTIDRISGTLANVQAEFTDADSGLVYVIGKHIIAWRAAKKKSAKL</sequence>
<dbReference type="GeneID" id="87805535"/>
<comment type="similarity">
    <text evidence="1">Belongs to the thioesterase PaaI family.</text>
</comment>
<keyword evidence="2" id="KW-0378">Hydrolase</keyword>
<dbReference type="InterPro" id="IPR039298">
    <property type="entry name" value="ACOT13"/>
</dbReference>
<dbReference type="PANTHER" id="PTHR21660:SF1">
    <property type="entry name" value="ACYL-COENZYME A THIOESTERASE 13"/>
    <property type="match status" value="1"/>
</dbReference>
<dbReference type="AlphaFoldDB" id="A0AAF1BP17"/>
<evidence type="ECO:0000313" key="5">
    <source>
        <dbReference type="Proteomes" id="UP000827549"/>
    </source>
</evidence>
<evidence type="ECO:0000256" key="2">
    <source>
        <dbReference type="ARBA" id="ARBA00022801"/>
    </source>
</evidence>
<organism evidence="4 5">
    <name type="scientific">Vanrija pseudolonga</name>
    <dbReference type="NCBI Taxonomy" id="143232"/>
    <lineage>
        <taxon>Eukaryota</taxon>
        <taxon>Fungi</taxon>
        <taxon>Dikarya</taxon>
        <taxon>Basidiomycota</taxon>
        <taxon>Agaricomycotina</taxon>
        <taxon>Tremellomycetes</taxon>
        <taxon>Trichosporonales</taxon>
        <taxon>Trichosporonaceae</taxon>
        <taxon>Vanrija</taxon>
    </lineage>
</organism>